<reference evidence="1 2" key="1">
    <citation type="journal article" date="2021" name="ISME Commun">
        <title>Automated analysis of genomic sequences facilitates high-throughput and comprehensive description of bacteria.</title>
        <authorList>
            <person name="Hitch T.C.A."/>
        </authorList>
    </citation>
    <scope>NUCLEOTIDE SEQUENCE [LARGE SCALE GENOMIC DNA]</scope>
    <source>
        <strain evidence="1 2">Sanger_02</strain>
    </source>
</reference>
<dbReference type="NCBIfam" id="TIGR00022">
    <property type="entry name" value="YhcH/YjgK/YiaL family protein"/>
    <property type="match status" value="1"/>
</dbReference>
<dbReference type="PANTHER" id="PTHR34986:SF1">
    <property type="entry name" value="PROTEIN YIAL"/>
    <property type="match status" value="1"/>
</dbReference>
<dbReference type="Proteomes" id="UP001207605">
    <property type="component" value="Unassembled WGS sequence"/>
</dbReference>
<dbReference type="InterPro" id="IPR004375">
    <property type="entry name" value="NanQ/TabA/YiaL"/>
</dbReference>
<organism evidence="1 2">
    <name type="scientific">Dorea ammoniilytica</name>
    <dbReference type="NCBI Taxonomy" id="2981788"/>
    <lineage>
        <taxon>Bacteria</taxon>
        <taxon>Bacillati</taxon>
        <taxon>Bacillota</taxon>
        <taxon>Clostridia</taxon>
        <taxon>Lachnospirales</taxon>
        <taxon>Lachnospiraceae</taxon>
        <taxon>Dorea</taxon>
    </lineage>
</organism>
<proteinExistence type="predicted"/>
<dbReference type="EMBL" id="JAOQJV010000004">
    <property type="protein sequence ID" value="MCU6699681.1"/>
    <property type="molecule type" value="Genomic_DNA"/>
</dbReference>
<sequence length="149" mass="17210">MIYANIKDAMRYQGIHPGLDIALKYVNDEFLSTLGRERVSIKGDDVYAFKVDLRTKSETETFFENHHEYIDIHVVLEGAERMDIEIPDKLKLYEEHPETDAYFFHGQGGQSVILTPGKFLVAFPEDAHKTCGMIEIPQKFIKAVYKIRL</sequence>
<dbReference type="RefSeq" id="WP_262581237.1">
    <property type="nucleotide sequence ID" value="NZ_JAOQJV010000004.1"/>
</dbReference>
<dbReference type="Gene3D" id="2.60.120.370">
    <property type="entry name" value="YhcH/YjgK/YiaL"/>
    <property type="match status" value="1"/>
</dbReference>
<accession>A0ABT2S546</accession>
<evidence type="ECO:0000313" key="2">
    <source>
        <dbReference type="Proteomes" id="UP001207605"/>
    </source>
</evidence>
<comment type="caution">
    <text evidence="1">The sequence shown here is derived from an EMBL/GenBank/DDBJ whole genome shotgun (WGS) entry which is preliminary data.</text>
</comment>
<gene>
    <name evidence="1" type="ORF">OCV65_05445</name>
</gene>
<dbReference type="InterPro" id="IPR037012">
    <property type="entry name" value="NanQ/TabA/YiaL_sf"/>
</dbReference>
<keyword evidence="2" id="KW-1185">Reference proteome</keyword>
<dbReference type="SUPFAM" id="SSF51197">
    <property type="entry name" value="Clavaminate synthase-like"/>
    <property type="match status" value="1"/>
</dbReference>
<name>A0ABT2S546_9FIRM</name>
<evidence type="ECO:0000313" key="1">
    <source>
        <dbReference type="EMBL" id="MCU6699681.1"/>
    </source>
</evidence>
<dbReference type="PANTHER" id="PTHR34986">
    <property type="entry name" value="EVOLVED BETA-GALACTOSIDASE SUBUNIT BETA"/>
    <property type="match status" value="1"/>
</dbReference>
<protein>
    <submittedName>
        <fullName evidence="1">YhcH/YjgK/YiaL family protein</fullName>
    </submittedName>
</protein>
<dbReference type="Pfam" id="PF04074">
    <property type="entry name" value="DUF386"/>
    <property type="match status" value="1"/>
</dbReference>